<evidence type="ECO:0000313" key="3">
    <source>
        <dbReference type="Proteomes" id="UP001501294"/>
    </source>
</evidence>
<accession>A0ABP8HQ88</accession>
<evidence type="ECO:0000256" key="1">
    <source>
        <dbReference type="SAM" id="SignalP"/>
    </source>
</evidence>
<feature type="signal peptide" evidence="1">
    <location>
        <begin position="1"/>
        <end position="22"/>
    </location>
</feature>
<name>A0ABP8HQ88_9GAMM</name>
<reference evidence="3" key="1">
    <citation type="journal article" date="2019" name="Int. J. Syst. Evol. Microbiol.">
        <title>The Global Catalogue of Microorganisms (GCM) 10K type strain sequencing project: providing services to taxonomists for standard genome sequencing and annotation.</title>
        <authorList>
            <consortium name="The Broad Institute Genomics Platform"/>
            <consortium name="The Broad Institute Genome Sequencing Center for Infectious Disease"/>
            <person name="Wu L."/>
            <person name="Ma J."/>
        </authorList>
    </citation>
    <scope>NUCLEOTIDE SEQUENCE [LARGE SCALE GENOMIC DNA]</scope>
    <source>
        <strain evidence="3">JCM 17727</strain>
    </source>
</reference>
<protein>
    <submittedName>
        <fullName evidence="2">Uncharacterized protein</fullName>
    </submittedName>
</protein>
<keyword evidence="1" id="KW-0732">Signal</keyword>
<feature type="chain" id="PRO_5045596382" evidence="1">
    <location>
        <begin position="23"/>
        <end position="102"/>
    </location>
</feature>
<sequence length="102" mass="11578">MKALALCIILYVLSAPSFSGSANVKVTIKIPNAEQSTQAVRLYNYQLNRYQIIRNPFELTREQCLNYLPSDNQAVVKILDLHISKGRKPYKALVFTHLALRA</sequence>
<evidence type="ECO:0000313" key="2">
    <source>
        <dbReference type="EMBL" id="GAA4342615.1"/>
    </source>
</evidence>
<organism evidence="2 3">
    <name type="scientific">Kangiella taiwanensis</name>
    <dbReference type="NCBI Taxonomy" id="1079179"/>
    <lineage>
        <taxon>Bacteria</taxon>
        <taxon>Pseudomonadati</taxon>
        <taxon>Pseudomonadota</taxon>
        <taxon>Gammaproteobacteria</taxon>
        <taxon>Kangiellales</taxon>
        <taxon>Kangiellaceae</taxon>
        <taxon>Kangiella</taxon>
    </lineage>
</organism>
<comment type="caution">
    <text evidence="2">The sequence shown here is derived from an EMBL/GenBank/DDBJ whole genome shotgun (WGS) entry which is preliminary data.</text>
</comment>
<keyword evidence="3" id="KW-1185">Reference proteome</keyword>
<dbReference type="Proteomes" id="UP001501294">
    <property type="component" value="Unassembled WGS sequence"/>
</dbReference>
<dbReference type="RefSeq" id="WP_223577599.1">
    <property type="nucleotide sequence ID" value="NZ_BAABFU010000001.1"/>
</dbReference>
<gene>
    <name evidence="2" type="ORF">GCM10023150_00540</name>
</gene>
<proteinExistence type="predicted"/>
<dbReference type="EMBL" id="BAABFU010000001">
    <property type="protein sequence ID" value="GAA4342615.1"/>
    <property type="molecule type" value="Genomic_DNA"/>
</dbReference>